<proteinExistence type="predicted"/>
<protein>
    <submittedName>
        <fullName evidence="1">Uncharacterized protein</fullName>
    </submittedName>
</protein>
<accession>A0A382RQX9</accession>
<organism evidence="1">
    <name type="scientific">marine metagenome</name>
    <dbReference type="NCBI Taxonomy" id="408172"/>
    <lineage>
        <taxon>unclassified sequences</taxon>
        <taxon>metagenomes</taxon>
        <taxon>ecological metagenomes</taxon>
    </lineage>
</organism>
<gene>
    <name evidence="1" type="ORF">METZ01_LOCUS352920</name>
</gene>
<reference evidence="1" key="1">
    <citation type="submission" date="2018-05" db="EMBL/GenBank/DDBJ databases">
        <authorList>
            <person name="Lanie J.A."/>
            <person name="Ng W.-L."/>
            <person name="Kazmierczak K.M."/>
            <person name="Andrzejewski T.M."/>
            <person name="Davidsen T.M."/>
            <person name="Wayne K.J."/>
            <person name="Tettelin H."/>
            <person name="Glass J.I."/>
            <person name="Rusch D."/>
            <person name="Podicherti R."/>
            <person name="Tsui H.-C.T."/>
            <person name="Winkler M.E."/>
        </authorList>
    </citation>
    <scope>NUCLEOTIDE SEQUENCE</scope>
</reference>
<dbReference type="AlphaFoldDB" id="A0A382RQX9"/>
<name>A0A382RQX9_9ZZZZ</name>
<sequence length="88" mass="9818">MKSRLWVLLFLTAAIAVMLSTSQEATGEADPFVDEVLYSSSSVEENTIILSGRDNGTYYRYLIIDDYEDSPENWSQPGFNDSGWVIGA</sequence>
<feature type="non-terminal residue" evidence="1">
    <location>
        <position position="88"/>
    </location>
</feature>
<dbReference type="EMBL" id="UINC01123539">
    <property type="protein sequence ID" value="SVD00066.1"/>
    <property type="molecule type" value="Genomic_DNA"/>
</dbReference>
<evidence type="ECO:0000313" key="1">
    <source>
        <dbReference type="EMBL" id="SVD00066.1"/>
    </source>
</evidence>